<reference evidence="4" key="1">
    <citation type="submission" date="2020-10" db="EMBL/GenBank/DDBJ databases">
        <authorList>
            <person name="Gilroy R."/>
        </authorList>
    </citation>
    <scope>NUCLEOTIDE SEQUENCE</scope>
    <source>
        <strain evidence="4">1063</strain>
    </source>
</reference>
<sequence length="222" mass="23498">MIALALAAVLPVLCVPAVTVLAENIGAVTVVIDAGHGGADGGVTGVNTGVKESDLNLAVSKLVGEYFESGGFRVVYTRSNKGGLYRETDGNKKRADMQRRAEIIRDASPAAVISIHMNTFSASSRRGAQVFFDGASEGGRAFAEIMQEELNRTFNVPDAGREFAPLTAEKYILQQSAAPAVIVECGFLSNPVDEANLLDPDYRAEFAYSVFRAAATFLSDGA</sequence>
<dbReference type="SMART" id="SM00646">
    <property type="entry name" value="Ami_3"/>
    <property type="match status" value="1"/>
</dbReference>
<reference evidence="4" key="2">
    <citation type="journal article" date="2021" name="PeerJ">
        <title>Extensive microbial diversity within the chicken gut microbiome revealed by metagenomics and culture.</title>
        <authorList>
            <person name="Gilroy R."/>
            <person name="Ravi A."/>
            <person name="Getino M."/>
            <person name="Pursley I."/>
            <person name="Horton D.L."/>
            <person name="Alikhan N.F."/>
            <person name="Baker D."/>
            <person name="Gharbi K."/>
            <person name="Hall N."/>
            <person name="Watson M."/>
            <person name="Adriaenssens E.M."/>
            <person name="Foster-Nyarko E."/>
            <person name="Jarju S."/>
            <person name="Secka A."/>
            <person name="Antonio M."/>
            <person name="Oren A."/>
            <person name="Chaudhuri R.R."/>
            <person name="La Ragione R."/>
            <person name="Hildebrand F."/>
            <person name="Pallen M.J."/>
        </authorList>
    </citation>
    <scope>NUCLEOTIDE SEQUENCE</scope>
    <source>
        <strain evidence="4">1063</strain>
    </source>
</reference>
<dbReference type="InterPro" id="IPR050695">
    <property type="entry name" value="N-acetylmuramoyl_amidase_3"/>
</dbReference>
<proteinExistence type="predicted"/>
<evidence type="ECO:0000313" key="4">
    <source>
        <dbReference type="EMBL" id="HIU21733.1"/>
    </source>
</evidence>
<gene>
    <name evidence="4" type="ORF">IAD51_05845</name>
</gene>
<dbReference type="EMBL" id="DVMN01000105">
    <property type="protein sequence ID" value="HIU21733.1"/>
    <property type="molecule type" value="Genomic_DNA"/>
</dbReference>
<evidence type="ECO:0000313" key="5">
    <source>
        <dbReference type="Proteomes" id="UP000824088"/>
    </source>
</evidence>
<organism evidence="4 5">
    <name type="scientific">Candidatus Limadaptatus stercorigallinarum</name>
    <dbReference type="NCBI Taxonomy" id="2840845"/>
    <lineage>
        <taxon>Bacteria</taxon>
        <taxon>Bacillati</taxon>
        <taxon>Bacillota</taxon>
        <taxon>Clostridia</taxon>
        <taxon>Eubacteriales</taxon>
        <taxon>Candidatus Limadaptatus</taxon>
    </lineage>
</organism>
<feature type="domain" description="MurNAc-LAA" evidence="3">
    <location>
        <begin position="101"/>
        <end position="215"/>
    </location>
</feature>
<feature type="signal peptide" evidence="2">
    <location>
        <begin position="1"/>
        <end position="22"/>
    </location>
</feature>
<keyword evidence="1" id="KW-0378">Hydrolase</keyword>
<evidence type="ECO:0000256" key="1">
    <source>
        <dbReference type="ARBA" id="ARBA00022801"/>
    </source>
</evidence>
<dbReference type="PANTHER" id="PTHR30404">
    <property type="entry name" value="N-ACETYLMURAMOYL-L-ALANINE AMIDASE"/>
    <property type="match status" value="1"/>
</dbReference>
<dbReference type="GO" id="GO:0008745">
    <property type="term" value="F:N-acetylmuramoyl-L-alanine amidase activity"/>
    <property type="evidence" value="ECO:0007669"/>
    <property type="project" value="InterPro"/>
</dbReference>
<protein>
    <submittedName>
        <fullName evidence="4">N-acetylmuramoyl-L-alanine amidase</fullName>
    </submittedName>
</protein>
<dbReference type="Proteomes" id="UP000824088">
    <property type="component" value="Unassembled WGS sequence"/>
</dbReference>
<dbReference type="GO" id="GO:0030288">
    <property type="term" value="C:outer membrane-bounded periplasmic space"/>
    <property type="evidence" value="ECO:0007669"/>
    <property type="project" value="TreeGrafter"/>
</dbReference>
<evidence type="ECO:0000259" key="3">
    <source>
        <dbReference type="SMART" id="SM00646"/>
    </source>
</evidence>
<dbReference type="CDD" id="cd02696">
    <property type="entry name" value="MurNAc-LAA"/>
    <property type="match status" value="1"/>
</dbReference>
<name>A0A9D1HSB4_9FIRM</name>
<dbReference type="PANTHER" id="PTHR30404:SF0">
    <property type="entry name" value="N-ACETYLMURAMOYL-L-ALANINE AMIDASE AMIC"/>
    <property type="match status" value="1"/>
</dbReference>
<dbReference type="Pfam" id="PF01520">
    <property type="entry name" value="Amidase_3"/>
    <property type="match status" value="1"/>
</dbReference>
<evidence type="ECO:0000256" key="2">
    <source>
        <dbReference type="SAM" id="SignalP"/>
    </source>
</evidence>
<dbReference type="InterPro" id="IPR002508">
    <property type="entry name" value="MurNAc-LAA_cat"/>
</dbReference>
<accession>A0A9D1HSB4</accession>
<feature type="chain" id="PRO_5038519453" evidence="2">
    <location>
        <begin position="23"/>
        <end position="222"/>
    </location>
</feature>
<comment type="caution">
    <text evidence="4">The sequence shown here is derived from an EMBL/GenBank/DDBJ whole genome shotgun (WGS) entry which is preliminary data.</text>
</comment>
<dbReference type="GO" id="GO:0009253">
    <property type="term" value="P:peptidoglycan catabolic process"/>
    <property type="evidence" value="ECO:0007669"/>
    <property type="project" value="InterPro"/>
</dbReference>
<dbReference type="AlphaFoldDB" id="A0A9D1HSB4"/>
<dbReference type="SUPFAM" id="SSF53187">
    <property type="entry name" value="Zn-dependent exopeptidases"/>
    <property type="match status" value="1"/>
</dbReference>
<keyword evidence="2" id="KW-0732">Signal</keyword>
<dbReference type="Gene3D" id="3.40.630.40">
    <property type="entry name" value="Zn-dependent exopeptidases"/>
    <property type="match status" value="1"/>
</dbReference>